<dbReference type="EMBL" id="JAMXLY010000034">
    <property type="protein sequence ID" value="MCO6025989.1"/>
    <property type="molecule type" value="Genomic_DNA"/>
</dbReference>
<accession>A0ABT1BY40</accession>
<dbReference type="PANTHER" id="PTHR34580">
    <property type="match status" value="1"/>
</dbReference>
<dbReference type="Pfam" id="PF13280">
    <property type="entry name" value="WYL"/>
    <property type="match status" value="1"/>
</dbReference>
<dbReference type="PANTHER" id="PTHR34580:SF9">
    <property type="entry name" value="SLL5097 PROTEIN"/>
    <property type="match status" value="1"/>
</dbReference>
<organism evidence="3 4">
    <name type="scientific">Segatella cerevisiae</name>
    <dbReference type="NCBI Taxonomy" id="2053716"/>
    <lineage>
        <taxon>Bacteria</taxon>
        <taxon>Pseudomonadati</taxon>
        <taxon>Bacteroidota</taxon>
        <taxon>Bacteroidia</taxon>
        <taxon>Bacteroidales</taxon>
        <taxon>Prevotellaceae</taxon>
        <taxon>Segatella</taxon>
    </lineage>
</organism>
<dbReference type="InterPro" id="IPR026881">
    <property type="entry name" value="WYL_dom"/>
</dbReference>
<sequence length="316" mass="37498">MASNLFARYIWLIDVIQRYKRITFKQVNELWKVSGLSYGSDDDIALRTFHNHITAIQDMFGICIECDKKDGYKYYIVNAEKLKGDKLRTWFIETYATLNQIRADEKLEGRILFEDIPSGHRWLMLMTQAMREGKVLNISYQGFGKSTETDFDIEPYYLKVIKRRWYVLARSPYYSDKNKDKGTDLSDVYLLYALDRVNDAELTNREFKMKADFDINKYFEGCYGIITDKKIPIERIVLKAWYPHCDYLKSLPLHESQKVLTQDSDSVTFELHVRPTFDFYQALLSQTDFAEVLEPESVRQEMKRLSENIFNYYKND</sequence>
<feature type="domain" description="WYL" evidence="1">
    <location>
        <begin position="123"/>
        <end position="201"/>
    </location>
</feature>
<dbReference type="RefSeq" id="WP_252761346.1">
    <property type="nucleotide sequence ID" value="NZ_JAMXLY010000034.1"/>
</dbReference>
<dbReference type="InterPro" id="IPR057727">
    <property type="entry name" value="WCX_dom"/>
</dbReference>
<evidence type="ECO:0000313" key="3">
    <source>
        <dbReference type="EMBL" id="MCO6025989.1"/>
    </source>
</evidence>
<keyword evidence="4" id="KW-1185">Reference proteome</keyword>
<dbReference type="Pfam" id="PF25583">
    <property type="entry name" value="WCX"/>
    <property type="match status" value="1"/>
</dbReference>
<proteinExistence type="predicted"/>
<dbReference type="InterPro" id="IPR051534">
    <property type="entry name" value="CBASS_pafABC_assoc_protein"/>
</dbReference>
<gene>
    <name evidence="3" type="ORF">NG821_09085</name>
</gene>
<evidence type="ECO:0000313" key="4">
    <source>
        <dbReference type="Proteomes" id="UP001204015"/>
    </source>
</evidence>
<evidence type="ECO:0000259" key="1">
    <source>
        <dbReference type="Pfam" id="PF13280"/>
    </source>
</evidence>
<dbReference type="Proteomes" id="UP001204015">
    <property type="component" value="Unassembled WGS sequence"/>
</dbReference>
<reference evidence="3 4" key="1">
    <citation type="submission" date="2022-06" db="EMBL/GenBank/DDBJ databases">
        <title>A taxonomic note on the genus Prevotella: Description of four novel genera and emended description of the genera Hallella and Xylanibacter.</title>
        <authorList>
            <person name="Hitch T.C.A."/>
        </authorList>
    </citation>
    <scope>NUCLEOTIDE SEQUENCE [LARGE SCALE GENOMIC DNA]</scope>
    <source>
        <strain evidence="3 4">DSM 100619</strain>
    </source>
</reference>
<evidence type="ECO:0000259" key="2">
    <source>
        <dbReference type="Pfam" id="PF25583"/>
    </source>
</evidence>
<comment type="caution">
    <text evidence="3">The sequence shown here is derived from an EMBL/GenBank/DDBJ whole genome shotgun (WGS) entry which is preliminary data.</text>
</comment>
<name>A0ABT1BY40_9BACT</name>
<feature type="domain" description="WCX" evidence="2">
    <location>
        <begin position="242"/>
        <end position="305"/>
    </location>
</feature>
<protein>
    <submittedName>
        <fullName evidence="3">WYL domain-containing protein</fullName>
    </submittedName>
</protein>
<dbReference type="PROSITE" id="PS52050">
    <property type="entry name" value="WYL"/>
    <property type="match status" value="1"/>
</dbReference>